<dbReference type="GO" id="GO:0016747">
    <property type="term" value="F:acyltransferase activity, transferring groups other than amino-acyl groups"/>
    <property type="evidence" value="ECO:0007669"/>
    <property type="project" value="InterPro"/>
</dbReference>
<dbReference type="InterPro" id="IPR050832">
    <property type="entry name" value="Bact_Acetyltransf"/>
</dbReference>
<keyword evidence="1 4" id="KW-0808">Transferase</keyword>
<feature type="domain" description="N-acetyltransferase" evidence="3">
    <location>
        <begin position="1"/>
        <end position="162"/>
    </location>
</feature>
<protein>
    <submittedName>
        <fullName evidence="4">GNAT family N-acetyltransferase</fullName>
    </submittedName>
</protein>
<dbReference type="InterPro" id="IPR000182">
    <property type="entry name" value="GNAT_dom"/>
</dbReference>
<evidence type="ECO:0000313" key="5">
    <source>
        <dbReference type="Proteomes" id="UP000238956"/>
    </source>
</evidence>
<dbReference type="EMBL" id="CP025536">
    <property type="protein sequence ID" value="AUW96397.1"/>
    <property type="molecule type" value="Genomic_DNA"/>
</dbReference>
<dbReference type="SUPFAM" id="SSF55729">
    <property type="entry name" value="Acyl-CoA N-acyltransferases (Nat)"/>
    <property type="match status" value="1"/>
</dbReference>
<proteinExistence type="predicted"/>
<evidence type="ECO:0000259" key="3">
    <source>
        <dbReference type="PROSITE" id="PS51186"/>
    </source>
</evidence>
<dbReference type="Gene3D" id="3.40.630.30">
    <property type="match status" value="1"/>
</dbReference>
<dbReference type="KEGG" id="splr:C0J00_04355"/>
<dbReference type="Pfam" id="PF00583">
    <property type="entry name" value="Acetyltransf_1"/>
    <property type="match status" value="1"/>
</dbReference>
<evidence type="ECO:0000313" key="4">
    <source>
        <dbReference type="EMBL" id="AUW96397.1"/>
    </source>
</evidence>
<dbReference type="RefSeq" id="WP_104967725.1">
    <property type="nucleotide sequence ID" value="NZ_CP025536.1"/>
</dbReference>
<dbReference type="GeneID" id="98393138"/>
<reference evidence="4 5" key="2">
    <citation type="submission" date="2018-02" db="EMBL/GenBank/DDBJ databases">
        <title>Whole genome sequencing analysis of Streptococcus pluranimalium isolated from cattle infected mastitis in China.</title>
        <authorList>
            <person name="Zhang J.-R."/>
            <person name="Hu G.-Z."/>
        </authorList>
    </citation>
    <scope>NUCLEOTIDE SEQUENCE [LARGE SCALE GENOMIC DNA]</scope>
    <source>
        <strain evidence="4 5">TH11417</strain>
    </source>
</reference>
<name>A0A2L0D3J6_9STRE</name>
<dbReference type="InterPro" id="IPR016181">
    <property type="entry name" value="Acyl_CoA_acyltransferase"/>
</dbReference>
<dbReference type="PANTHER" id="PTHR43877">
    <property type="entry name" value="AMINOALKYLPHOSPHONATE N-ACETYLTRANSFERASE-RELATED-RELATED"/>
    <property type="match status" value="1"/>
</dbReference>
<sequence length="162" mass="18716">MIRRAIVADIPKLQNLLSQILSVHHTVRPDIFKANGSKFSDQELEDIMSNDQRPIFIYEDDKGDLLGHLFLIIQEAKGLATQPKKTLFIDDLCVDESARGQKIGEKLYQFAYQKAIEWGCYNLTLNVWNANEGAVRFYEHMGMIPQSMRMETILNPEWKDVK</sequence>
<keyword evidence="5" id="KW-1185">Reference proteome</keyword>
<dbReference type="Proteomes" id="UP000238956">
    <property type="component" value="Chromosome"/>
</dbReference>
<accession>A0A2L0D3J6</accession>
<reference evidence="4 5" key="1">
    <citation type="submission" date="2017-12" db="EMBL/GenBank/DDBJ databases">
        <authorList>
            <person name="Hurst M.R.H."/>
        </authorList>
    </citation>
    <scope>NUCLEOTIDE SEQUENCE [LARGE SCALE GENOMIC DNA]</scope>
    <source>
        <strain evidence="4 5">TH11417</strain>
    </source>
</reference>
<organism evidence="4 5">
    <name type="scientific">Streptococcus pluranimalium</name>
    <dbReference type="NCBI Taxonomy" id="82348"/>
    <lineage>
        <taxon>Bacteria</taxon>
        <taxon>Bacillati</taxon>
        <taxon>Bacillota</taxon>
        <taxon>Bacilli</taxon>
        <taxon>Lactobacillales</taxon>
        <taxon>Streptococcaceae</taxon>
        <taxon>Streptococcus</taxon>
    </lineage>
</organism>
<dbReference type="CDD" id="cd04301">
    <property type="entry name" value="NAT_SF"/>
    <property type="match status" value="1"/>
</dbReference>
<evidence type="ECO:0000256" key="2">
    <source>
        <dbReference type="ARBA" id="ARBA00023315"/>
    </source>
</evidence>
<dbReference type="OrthoDB" id="9805924at2"/>
<dbReference type="PANTHER" id="PTHR43877:SF1">
    <property type="entry name" value="ACETYLTRANSFERASE"/>
    <property type="match status" value="1"/>
</dbReference>
<keyword evidence="2" id="KW-0012">Acyltransferase</keyword>
<gene>
    <name evidence="4" type="ORF">C0J00_04355</name>
</gene>
<dbReference type="PROSITE" id="PS51186">
    <property type="entry name" value="GNAT"/>
    <property type="match status" value="1"/>
</dbReference>
<dbReference type="AlphaFoldDB" id="A0A2L0D3J6"/>
<evidence type="ECO:0000256" key="1">
    <source>
        <dbReference type="ARBA" id="ARBA00022679"/>
    </source>
</evidence>